<evidence type="ECO:0000313" key="1">
    <source>
        <dbReference type="EMBL" id="BAK33608.1"/>
    </source>
</evidence>
<dbReference type="Proteomes" id="UP000007947">
    <property type="component" value="Chromosome"/>
</dbReference>
<dbReference type="AlphaFoldDB" id="F5XKB2"/>
<evidence type="ECO:0008006" key="3">
    <source>
        <dbReference type="Google" id="ProtNLM"/>
    </source>
</evidence>
<dbReference type="STRING" id="1032480.MLP_05940"/>
<dbReference type="OrthoDB" id="236897at2"/>
<evidence type="ECO:0000313" key="2">
    <source>
        <dbReference type="Proteomes" id="UP000007947"/>
    </source>
</evidence>
<protein>
    <recommendedName>
        <fullName evidence="3">Aminoglycoside phosphotransferase domain-containing protein</fullName>
    </recommendedName>
</protein>
<reference evidence="1 2" key="1">
    <citation type="submission" date="2011-05" db="EMBL/GenBank/DDBJ databases">
        <title>Whole genome sequence of Microlunatus phosphovorus NM-1.</title>
        <authorList>
            <person name="Hosoyama A."/>
            <person name="Sasaki K."/>
            <person name="Harada T."/>
            <person name="Igarashi R."/>
            <person name="Kawakoshi A."/>
            <person name="Sasagawa M."/>
            <person name="Fukada J."/>
            <person name="Nakamura S."/>
            <person name="Katano Y."/>
            <person name="Hanada S."/>
            <person name="Kamagata Y."/>
            <person name="Nakamura N."/>
            <person name="Yamazaki S."/>
            <person name="Fujita N."/>
        </authorList>
    </citation>
    <scope>NUCLEOTIDE SEQUENCE [LARGE SCALE GENOMIC DNA]</scope>
    <source>
        <strain evidence="2">ATCC 700054 / DSM 10555 / JCM 9379 / NBRC 101784 / NCIMB 13414 / VKM Ac-1990 / NM-1</strain>
    </source>
</reference>
<accession>F5XKB2</accession>
<dbReference type="SUPFAM" id="SSF56112">
    <property type="entry name" value="Protein kinase-like (PK-like)"/>
    <property type="match status" value="1"/>
</dbReference>
<dbReference type="InterPro" id="IPR011009">
    <property type="entry name" value="Kinase-like_dom_sf"/>
</dbReference>
<dbReference type="RefSeq" id="WP_013861497.1">
    <property type="nucleotide sequence ID" value="NC_015635.1"/>
</dbReference>
<dbReference type="EMBL" id="AP012204">
    <property type="protein sequence ID" value="BAK33608.1"/>
    <property type="molecule type" value="Genomic_DNA"/>
</dbReference>
<proteinExistence type="predicted"/>
<name>F5XKB2_MICPN</name>
<dbReference type="eggNOG" id="COG2334">
    <property type="taxonomic scope" value="Bacteria"/>
</dbReference>
<organism evidence="1 2">
    <name type="scientific">Microlunatus phosphovorus (strain ATCC 700054 / DSM 10555 / JCM 9379 / NBRC 101784 / NCIMB 13414 / VKM Ac-1990 / NM-1)</name>
    <dbReference type="NCBI Taxonomy" id="1032480"/>
    <lineage>
        <taxon>Bacteria</taxon>
        <taxon>Bacillati</taxon>
        <taxon>Actinomycetota</taxon>
        <taxon>Actinomycetes</taxon>
        <taxon>Propionibacteriales</taxon>
        <taxon>Propionibacteriaceae</taxon>
        <taxon>Microlunatus</taxon>
    </lineage>
</organism>
<keyword evidence="2" id="KW-1185">Reference proteome</keyword>
<dbReference type="HOGENOM" id="CLU_1553510_0_0_11"/>
<sequence>MSDQVAHDDVPLTGGRFAGPVRRGQVVLRRSTSATANTAALLQHLEQAGFEQAPRHLGYASDGREQLSYVEGDSALPPYVEAVRGDEALVNVARTIRRFHDAAQSFVAPEPWRSSTLSAAGPTEIDCIGQGDLTPWNMIFRGPAVAAIWETQPSMFTAMTAMRGAPGQPPAT</sequence>
<dbReference type="KEGG" id="mph:MLP_05940"/>
<gene>
    <name evidence="1" type="ordered locus">MLP_05940</name>
</gene>